<keyword evidence="3" id="KW-1133">Transmembrane helix</keyword>
<feature type="domain" description="RecQ mediated genome instability protein 1 OB-fold" evidence="4">
    <location>
        <begin position="1"/>
        <end position="72"/>
    </location>
</feature>
<dbReference type="Proteomes" id="UP000694428">
    <property type="component" value="Unplaced"/>
</dbReference>
<accession>A0A8C9LGI7</accession>
<sequence>MLRLQMTDGHTSCTAIEYNSMSKISLNTPPGTKIKLSGIIEVRNGFLLLDDSNTAVLGGEVEHLIEKWELQRLLMKMILLRCEACFLMILSSTGLLWLSLLWWCFTFYRFEQTWTKLVEHLSYRISQNG</sequence>
<reference evidence="5" key="2">
    <citation type="submission" date="2025-09" db="UniProtKB">
        <authorList>
            <consortium name="Ensembl"/>
        </authorList>
    </citation>
    <scope>IDENTIFICATION</scope>
</reference>
<evidence type="ECO:0000259" key="4">
    <source>
        <dbReference type="Pfam" id="PF08585"/>
    </source>
</evidence>
<dbReference type="PANTHER" id="PTHR13681:SF24">
    <property type="entry name" value="TUDOR DOMAIN-CONTAINING PROTEIN 3"/>
    <property type="match status" value="1"/>
</dbReference>
<dbReference type="Gene3D" id="2.40.50.770">
    <property type="entry name" value="RecQ-mediated genome instability protein Rmi1, C-terminal domain"/>
    <property type="match status" value="1"/>
</dbReference>
<feature type="transmembrane region" description="Helical" evidence="3">
    <location>
        <begin position="84"/>
        <end position="108"/>
    </location>
</feature>
<dbReference type="InterPro" id="IPR042470">
    <property type="entry name" value="RMI1_N_C_sf"/>
</dbReference>
<dbReference type="Ensembl" id="ENSPSTT00000026907.1">
    <property type="protein sequence ID" value="ENSPSTP00000025581.1"/>
    <property type="gene ID" value="ENSPSTG00000018827.1"/>
</dbReference>
<keyword evidence="2" id="KW-0539">Nucleus</keyword>
<protein>
    <recommendedName>
        <fullName evidence="4">RecQ mediated genome instability protein 1 OB-fold domain-containing protein</fullName>
    </recommendedName>
</protein>
<dbReference type="InterPro" id="IPR013894">
    <property type="entry name" value="RMI1_OB"/>
</dbReference>
<organism evidence="5 6">
    <name type="scientific">Pavo cristatus</name>
    <name type="common">Indian peafowl</name>
    <name type="synonym">Blue peafowl</name>
    <dbReference type="NCBI Taxonomy" id="9049"/>
    <lineage>
        <taxon>Eukaryota</taxon>
        <taxon>Metazoa</taxon>
        <taxon>Chordata</taxon>
        <taxon>Craniata</taxon>
        <taxon>Vertebrata</taxon>
        <taxon>Euteleostomi</taxon>
        <taxon>Archelosauria</taxon>
        <taxon>Archosauria</taxon>
        <taxon>Dinosauria</taxon>
        <taxon>Saurischia</taxon>
        <taxon>Theropoda</taxon>
        <taxon>Coelurosauria</taxon>
        <taxon>Aves</taxon>
        <taxon>Neognathae</taxon>
        <taxon>Galloanserae</taxon>
        <taxon>Galliformes</taxon>
        <taxon>Phasianidae</taxon>
        <taxon>Phasianinae</taxon>
        <taxon>Pavo</taxon>
    </lineage>
</organism>
<keyword evidence="6" id="KW-1185">Reference proteome</keyword>
<dbReference type="PANTHER" id="PTHR13681">
    <property type="entry name" value="SURVIVAL OF MOTOR NEURON-RELATED-SPLICING FACTOR 30-RELATED"/>
    <property type="match status" value="1"/>
</dbReference>
<evidence type="ECO:0000256" key="2">
    <source>
        <dbReference type="ARBA" id="ARBA00023242"/>
    </source>
</evidence>
<reference evidence="5" key="1">
    <citation type="submission" date="2025-08" db="UniProtKB">
        <authorList>
            <consortium name="Ensembl"/>
        </authorList>
    </citation>
    <scope>IDENTIFICATION</scope>
</reference>
<keyword evidence="3" id="KW-0812">Transmembrane</keyword>
<evidence type="ECO:0000256" key="3">
    <source>
        <dbReference type="SAM" id="Phobius"/>
    </source>
</evidence>
<proteinExistence type="predicted"/>
<evidence type="ECO:0000256" key="1">
    <source>
        <dbReference type="ARBA" id="ARBA00004123"/>
    </source>
</evidence>
<evidence type="ECO:0000313" key="5">
    <source>
        <dbReference type="Ensembl" id="ENSPSTP00000025581.1"/>
    </source>
</evidence>
<dbReference type="AlphaFoldDB" id="A0A8C9LGI7"/>
<name>A0A8C9LGI7_PAVCR</name>
<comment type="subcellular location">
    <subcellularLocation>
        <location evidence="1">Nucleus</location>
    </subcellularLocation>
</comment>
<keyword evidence="3" id="KW-0472">Membrane</keyword>
<dbReference type="GO" id="GO:0005634">
    <property type="term" value="C:nucleus"/>
    <property type="evidence" value="ECO:0007669"/>
    <property type="project" value="UniProtKB-SubCell"/>
</dbReference>
<dbReference type="Pfam" id="PF08585">
    <property type="entry name" value="RMI1_N_C"/>
    <property type="match status" value="1"/>
</dbReference>
<evidence type="ECO:0000313" key="6">
    <source>
        <dbReference type="Proteomes" id="UP000694428"/>
    </source>
</evidence>